<dbReference type="EMBL" id="CAFBNF010000135">
    <property type="protein sequence ID" value="CAB4947621.1"/>
    <property type="molecule type" value="Genomic_DNA"/>
</dbReference>
<sequence>MIAAMKPPVNCSPPFHTANASRGLASSSQWVATHATRAPTSPTPTRIMPTRSVSERGMLNRSLRREATMIPTTMPRATNRPKVLMLRGPMSMEGNA</sequence>
<feature type="compositionally biased region" description="Low complexity" evidence="1">
    <location>
        <begin position="32"/>
        <end position="45"/>
    </location>
</feature>
<reference evidence="2" key="1">
    <citation type="submission" date="2020-05" db="EMBL/GenBank/DDBJ databases">
        <authorList>
            <person name="Chiriac C."/>
            <person name="Salcher M."/>
            <person name="Ghai R."/>
            <person name="Kavagutti S V."/>
        </authorList>
    </citation>
    <scope>NUCLEOTIDE SEQUENCE</scope>
</reference>
<protein>
    <submittedName>
        <fullName evidence="2">Unannotated protein</fullName>
    </submittedName>
</protein>
<name>A0A6J7JXR3_9ZZZZ</name>
<accession>A0A6J7JXR3</accession>
<evidence type="ECO:0000256" key="1">
    <source>
        <dbReference type="SAM" id="MobiDB-lite"/>
    </source>
</evidence>
<dbReference type="AlphaFoldDB" id="A0A6J7JXR3"/>
<evidence type="ECO:0000313" key="2">
    <source>
        <dbReference type="EMBL" id="CAB4947621.1"/>
    </source>
</evidence>
<gene>
    <name evidence="2" type="ORF">UFOPK3773_01222</name>
</gene>
<proteinExistence type="predicted"/>
<feature type="region of interest" description="Disordered" evidence="1">
    <location>
        <begin position="28"/>
        <end position="96"/>
    </location>
</feature>
<organism evidence="2">
    <name type="scientific">freshwater metagenome</name>
    <dbReference type="NCBI Taxonomy" id="449393"/>
    <lineage>
        <taxon>unclassified sequences</taxon>
        <taxon>metagenomes</taxon>
        <taxon>ecological metagenomes</taxon>
    </lineage>
</organism>